<dbReference type="CDD" id="cd00038">
    <property type="entry name" value="CAP_ED"/>
    <property type="match status" value="1"/>
</dbReference>
<protein>
    <recommendedName>
        <fullName evidence="1">Cyclic nucleotide-binding domain-containing protein</fullName>
    </recommendedName>
</protein>
<dbReference type="Proteomes" id="UP000623842">
    <property type="component" value="Unassembled WGS sequence"/>
</dbReference>
<evidence type="ECO:0000313" key="3">
    <source>
        <dbReference type="Proteomes" id="UP000623842"/>
    </source>
</evidence>
<dbReference type="SUPFAM" id="SSF51206">
    <property type="entry name" value="cAMP-binding domain-like"/>
    <property type="match status" value="1"/>
</dbReference>
<organism evidence="2 3">
    <name type="scientific">Thalassotalea marina</name>
    <dbReference type="NCBI Taxonomy" id="1673741"/>
    <lineage>
        <taxon>Bacteria</taxon>
        <taxon>Pseudomonadati</taxon>
        <taxon>Pseudomonadota</taxon>
        <taxon>Gammaproteobacteria</taxon>
        <taxon>Alteromonadales</taxon>
        <taxon>Colwelliaceae</taxon>
        <taxon>Thalassotalea</taxon>
    </lineage>
</organism>
<dbReference type="PROSITE" id="PS50042">
    <property type="entry name" value="CNMP_BINDING_3"/>
    <property type="match status" value="1"/>
</dbReference>
<dbReference type="InterPro" id="IPR018490">
    <property type="entry name" value="cNMP-bd_dom_sf"/>
</dbReference>
<dbReference type="Gene3D" id="2.60.120.10">
    <property type="entry name" value="Jelly Rolls"/>
    <property type="match status" value="1"/>
</dbReference>
<proteinExistence type="predicted"/>
<feature type="domain" description="Cyclic nucleotide-binding" evidence="1">
    <location>
        <begin position="35"/>
        <end position="139"/>
    </location>
</feature>
<gene>
    <name evidence="2" type="ORF">GCM10017161_25700</name>
</gene>
<dbReference type="InterPro" id="IPR000595">
    <property type="entry name" value="cNMP-bd_dom"/>
</dbReference>
<dbReference type="EMBL" id="BNCK01000005">
    <property type="protein sequence ID" value="GHF96207.1"/>
    <property type="molecule type" value="Genomic_DNA"/>
</dbReference>
<reference evidence="2" key="1">
    <citation type="journal article" date="2014" name="Int. J. Syst. Evol. Microbiol.">
        <title>Complete genome sequence of Corynebacterium casei LMG S-19264T (=DSM 44701T), isolated from a smear-ripened cheese.</title>
        <authorList>
            <consortium name="US DOE Joint Genome Institute (JGI-PGF)"/>
            <person name="Walter F."/>
            <person name="Albersmeier A."/>
            <person name="Kalinowski J."/>
            <person name="Ruckert C."/>
        </authorList>
    </citation>
    <scope>NUCLEOTIDE SEQUENCE</scope>
    <source>
        <strain evidence="2">KCTC 42731</strain>
    </source>
</reference>
<evidence type="ECO:0000313" key="2">
    <source>
        <dbReference type="EMBL" id="GHF96207.1"/>
    </source>
</evidence>
<comment type="caution">
    <text evidence="2">The sequence shown here is derived from an EMBL/GenBank/DDBJ whole genome shotgun (WGS) entry which is preliminary data.</text>
</comment>
<evidence type="ECO:0000259" key="1">
    <source>
        <dbReference type="PROSITE" id="PS50042"/>
    </source>
</evidence>
<reference evidence="2" key="2">
    <citation type="submission" date="2020-09" db="EMBL/GenBank/DDBJ databases">
        <authorList>
            <person name="Sun Q."/>
            <person name="Kim S."/>
        </authorList>
    </citation>
    <scope>NUCLEOTIDE SEQUENCE</scope>
    <source>
        <strain evidence="2">KCTC 42731</strain>
    </source>
</reference>
<dbReference type="InterPro" id="IPR014710">
    <property type="entry name" value="RmlC-like_jellyroll"/>
</dbReference>
<keyword evidence="3" id="KW-1185">Reference proteome</keyword>
<sequence length="203" mass="23694">MNINQNLALQSLKRTLESYYPISEKTWQQFIPLCHYLELDAQQTIYRLGELPTTYSYVYQGLVRGFVTDDKANEYNKIFFNETMFPGAMTALLTNSPAQIAFETIEPCKLITINFKGFRKLLEQSEDLKLFQINYLEKNWLLAKDARETEIVQQEATERYIKFTQQSPELAGRLPQYHIASHLGITPTQLSRIRKKIAENQPM</sequence>
<accession>A0A919BKZ3</accession>
<dbReference type="AlphaFoldDB" id="A0A919BKZ3"/>
<dbReference type="RefSeq" id="WP_189771206.1">
    <property type="nucleotide sequence ID" value="NZ_BNCK01000005.1"/>
</dbReference>
<name>A0A919BKZ3_9GAMM</name>